<organism evidence="1 2">
    <name type="scientific">Romanomermis culicivorax</name>
    <name type="common">Nematode worm</name>
    <dbReference type="NCBI Taxonomy" id="13658"/>
    <lineage>
        <taxon>Eukaryota</taxon>
        <taxon>Metazoa</taxon>
        <taxon>Ecdysozoa</taxon>
        <taxon>Nematoda</taxon>
        <taxon>Enoplea</taxon>
        <taxon>Dorylaimia</taxon>
        <taxon>Mermithida</taxon>
        <taxon>Mermithoidea</taxon>
        <taxon>Mermithidae</taxon>
        <taxon>Romanomermis</taxon>
    </lineage>
</organism>
<protein>
    <submittedName>
        <fullName evidence="2">Uncharacterized protein</fullName>
    </submittedName>
</protein>
<name>A0A915ISQ2_ROMCU</name>
<dbReference type="WBParaSite" id="nRc.2.0.1.t16900-RA">
    <property type="protein sequence ID" value="nRc.2.0.1.t16900-RA"/>
    <property type="gene ID" value="nRc.2.0.1.g16900"/>
</dbReference>
<evidence type="ECO:0000313" key="1">
    <source>
        <dbReference type="Proteomes" id="UP000887565"/>
    </source>
</evidence>
<evidence type="ECO:0000313" key="2">
    <source>
        <dbReference type="WBParaSite" id="nRc.2.0.1.t16900-RA"/>
    </source>
</evidence>
<proteinExistence type="predicted"/>
<accession>A0A915ISQ2</accession>
<dbReference type="AlphaFoldDB" id="A0A915ISQ2"/>
<reference evidence="2" key="1">
    <citation type="submission" date="2022-11" db="UniProtKB">
        <authorList>
            <consortium name="WormBaseParasite"/>
        </authorList>
    </citation>
    <scope>IDENTIFICATION</scope>
</reference>
<dbReference type="Proteomes" id="UP000887565">
    <property type="component" value="Unplaced"/>
</dbReference>
<keyword evidence="1" id="KW-1185">Reference proteome</keyword>
<sequence length="40" mass="4962">MNKHEIDDRLLVDKFYERLQIIKTRFIASKSRFYKKQACK</sequence>